<dbReference type="KEGG" id="ltr:EVS81_14025"/>
<dbReference type="Proteomes" id="UP000289260">
    <property type="component" value="Chromosome"/>
</dbReference>
<dbReference type="PIRSF" id="PIRSF005850">
    <property type="entry name" value="UCP005850"/>
    <property type="match status" value="1"/>
</dbReference>
<dbReference type="RefSeq" id="WP_130110919.1">
    <property type="nucleotide sequence ID" value="NZ_CP035806.1"/>
</dbReference>
<feature type="coiled-coil region" evidence="1">
    <location>
        <begin position="48"/>
        <end position="220"/>
    </location>
</feature>
<keyword evidence="3" id="KW-1185">Reference proteome</keyword>
<evidence type="ECO:0000313" key="3">
    <source>
        <dbReference type="Proteomes" id="UP000289260"/>
    </source>
</evidence>
<feature type="coiled-coil region" evidence="1">
    <location>
        <begin position="403"/>
        <end position="437"/>
    </location>
</feature>
<accession>A0A4P6KH78</accession>
<keyword evidence="1" id="KW-0175">Coiled coil</keyword>
<reference evidence="2 3" key="1">
    <citation type="submission" date="2019-02" db="EMBL/GenBank/DDBJ databases">
        <authorList>
            <person name="Sun L."/>
            <person name="Pan D."/>
            <person name="Wu X."/>
        </authorList>
    </citation>
    <scope>NUCLEOTIDE SEQUENCE [LARGE SCALE GENOMIC DNA]</scope>
    <source>
        <strain evidence="2 3">JW-1</strain>
    </source>
</reference>
<name>A0A4P6KH78_9MICO</name>
<evidence type="ECO:0000256" key="1">
    <source>
        <dbReference type="SAM" id="Coils"/>
    </source>
</evidence>
<gene>
    <name evidence="2" type="ORF">EVS81_14025</name>
</gene>
<dbReference type="OrthoDB" id="3224137at2"/>
<evidence type="ECO:0000313" key="2">
    <source>
        <dbReference type="EMBL" id="QBE49806.1"/>
    </source>
</evidence>
<dbReference type="AlphaFoldDB" id="A0A4P6KH78"/>
<sequence length="482" mass="53835">MHEINCPHCGRAFAVDEAGYAEILKQVRDSEFEQQLHERLELAERDKLNALELAKTAAAAELERAAAAKDAEIQHLRAELDAGATAQRLAVAEALGTVEKERDALANELEQARQDSQAAGELAEAKLAAELQRAAAAKDAQLQELRAKLESVELAQRLALAEAVGAVERERDELQSGLARAELEKRLAEQALKERYETQLQDREVEIERLRDMKARLSTKMIGETLELHCENTFNRSRAMAFPNAYFEKDNDASSGSKGDYIFRDYDPEGIEIVSIMFEMKNEADTTATKKRNEDFLRELDKDRTEKGCEYAVLVSLLEPDSDYYNDGIVDVSHRFPKMYVVRPQFFLPLITLLRNGALNALTYKAELEQVRAQNIDITNFEDELDAFKGAFGRNYELASRKFHSAIDEIDKAIARLQKVKDELLGSERNLRLANDKAQGVTIKKLTRKNPTMAAKFAELEAGAGAGAGAAADGRAERNTRA</sequence>
<dbReference type="InterPro" id="IPR019219">
    <property type="entry name" value="DUF2130"/>
</dbReference>
<protein>
    <submittedName>
        <fullName evidence="2">DUF2130 domain-containing protein</fullName>
    </submittedName>
</protein>
<dbReference type="EMBL" id="CP035806">
    <property type="protein sequence ID" value="QBE49806.1"/>
    <property type="molecule type" value="Genomic_DNA"/>
</dbReference>
<organism evidence="2 3">
    <name type="scientific">Leucobacter triazinivorans</name>
    <dbReference type="NCBI Taxonomy" id="1784719"/>
    <lineage>
        <taxon>Bacteria</taxon>
        <taxon>Bacillati</taxon>
        <taxon>Actinomycetota</taxon>
        <taxon>Actinomycetes</taxon>
        <taxon>Micrococcales</taxon>
        <taxon>Microbacteriaceae</taxon>
        <taxon>Leucobacter</taxon>
    </lineage>
</organism>
<proteinExistence type="predicted"/>
<dbReference type="Pfam" id="PF09903">
    <property type="entry name" value="DUF2130"/>
    <property type="match status" value="1"/>
</dbReference>